<protein>
    <submittedName>
        <fullName evidence="1">Uncharacterized protein</fullName>
    </submittedName>
</protein>
<comment type="caution">
    <text evidence="1">The sequence shown here is derived from an EMBL/GenBank/DDBJ whole genome shotgun (WGS) entry which is preliminary data.</text>
</comment>
<proteinExistence type="predicted"/>
<evidence type="ECO:0000313" key="2">
    <source>
        <dbReference type="Proteomes" id="UP000235347"/>
    </source>
</evidence>
<reference evidence="1 2" key="1">
    <citation type="submission" date="2018-01" db="EMBL/GenBank/DDBJ databases">
        <title>Whole genome analyses suggest that Burkholderia sensu lato contains two further novel genera in the rhizoxinica-symbiotica group Mycetohabitans gen. nov., and Trinickia gen. nov.: implications for the evolution of diazotrophy and nodulation in the Burkholderiaceae.</title>
        <authorList>
            <person name="Estrada-de los Santos P."/>
            <person name="Palmer M."/>
            <person name="Chavez-Ramirez B."/>
            <person name="Beukes C."/>
            <person name="Steenkamp E.T."/>
            <person name="Hirsch A.M."/>
            <person name="Manyaka P."/>
            <person name="Maluk M."/>
            <person name="Lafos M."/>
            <person name="Crook M."/>
            <person name="Gross E."/>
            <person name="Simon M.F."/>
            <person name="Bueno dos Reis Junior F."/>
            <person name="Poole P.S."/>
            <person name="Venter S.N."/>
            <person name="James E.K."/>
        </authorList>
    </citation>
    <scope>NUCLEOTIDE SEQUENCE [LARGE SCALE GENOMIC DNA]</scope>
    <source>
        <strain evidence="1 2">GP25-8</strain>
    </source>
</reference>
<sequence>MVHSSTQIAQACIVSCRPVPETRSTCAPDRGAMGLCVPGRIATHACRAFGAAQREWAVRTLLTRAAAAHVR</sequence>
<name>A0A2N7VP53_9BURK</name>
<evidence type="ECO:0000313" key="1">
    <source>
        <dbReference type="EMBL" id="PMS18940.1"/>
    </source>
</evidence>
<dbReference type="AlphaFoldDB" id="A0A2N7VP53"/>
<accession>A0A2N7VP53</accession>
<dbReference type="Proteomes" id="UP000235347">
    <property type="component" value="Unassembled WGS sequence"/>
</dbReference>
<gene>
    <name evidence="1" type="ORF">C0Z19_22095</name>
</gene>
<organism evidence="1 2">
    <name type="scientific">Trinickia soli</name>
    <dbReference type="NCBI Taxonomy" id="380675"/>
    <lineage>
        <taxon>Bacteria</taxon>
        <taxon>Pseudomonadati</taxon>
        <taxon>Pseudomonadota</taxon>
        <taxon>Betaproteobacteria</taxon>
        <taxon>Burkholderiales</taxon>
        <taxon>Burkholderiaceae</taxon>
        <taxon>Trinickia</taxon>
    </lineage>
</organism>
<dbReference type="EMBL" id="PNYB01000023">
    <property type="protein sequence ID" value="PMS18940.1"/>
    <property type="molecule type" value="Genomic_DNA"/>
</dbReference>
<keyword evidence="2" id="KW-1185">Reference proteome</keyword>